<feature type="compositionally biased region" description="Polar residues" evidence="2">
    <location>
        <begin position="242"/>
        <end position="251"/>
    </location>
</feature>
<feature type="region of interest" description="Disordered" evidence="2">
    <location>
        <begin position="228"/>
        <end position="263"/>
    </location>
</feature>
<accession>A0A1Y1I6M3</accession>
<dbReference type="InterPro" id="IPR050154">
    <property type="entry name" value="UbiB_kinase"/>
</dbReference>
<keyword evidence="4" id="KW-0418">Kinase</keyword>
<dbReference type="STRING" id="105231.A0A1Y1I6M3"/>
<feature type="region of interest" description="Disordered" evidence="2">
    <location>
        <begin position="406"/>
        <end position="469"/>
    </location>
</feature>
<dbReference type="InterPro" id="IPR000719">
    <property type="entry name" value="Prot_kinase_dom"/>
</dbReference>
<keyword evidence="4" id="KW-0808">Transferase</keyword>
<reference evidence="4 5" key="1">
    <citation type="journal article" date="2014" name="Nat. Commun.">
        <title>Klebsormidium flaccidum genome reveals primary factors for plant terrestrial adaptation.</title>
        <authorList>
            <person name="Hori K."/>
            <person name="Maruyama F."/>
            <person name="Fujisawa T."/>
            <person name="Togashi T."/>
            <person name="Yamamoto N."/>
            <person name="Seo M."/>
            <person name="Sato S."/>
            <person name="Yamada T."/>
            <person name="Mori H."/>
            <person name="Tajima N."/>
            <person name="Moriyama T."/>
            <person name="Ikeuchi M."/>
            <person name="Watanabe M."/>
            <person name="Wada H."/>
            <person name="Kobayashi K."/>
            <person name="Saito M."/>
            <person name="Masuda T."/>
            <person name="Sasaki-Sekimoto Y."/>
            <person name="Mashiguchi K."/>
            <person name="Awai K."/>
            <person name="Shimojima M."/>
            <person name="Masuda S."/>
            <person name="Iwai M."/>
            <person name="Nobusawa T."/>
            <person name="Narise T."/>
            <person name="Kondo S."/>
            <person name="Saito H."/>
            <person name="Sato R."/>
            <person name="Murakawa M."/>
            <person name="Ihara Y."/>
            <person name="Oshima-Yamada Y."/>
            <person name="Ohtaka K."/>
            <person name="Satoh M."/>
            <person name="Sonobe K."/>
            <person name="Ishii M."/>
            <person name="Ohtani R."/>
            <person name="Kanamori-Sato M."/>
            <person name="Honoki R."/>
            <person name="Miyazaki D."/>
            <person name="Mochizuki H."/>
            <person name="Umetsu J."/>
            <person name="Higashi K."/>
            <person name="Shibata D."/>
            <person name="Kamiya Y."/>
            <person name="Sato N."/>
            <person name="Nakamura Y."/>
            <person name="Tabata S."/>
            <person name="Ida S."/>
            <person name="Kurokawa K."/>
            <person name="Ohta H."/>
        </authorList>
    </citation>
    <scope>NUCLEOTIDE SEQUENCE [LARGE SCALE GENOMIC DNA]</scope>
    <source>
        <strain evidence="4 5">NIES-2285</strain>
    </source>
</reference>
<proteinExistence type="inferred from homology"/>
<dbReference type="CDD" id="cd05121">
    <property type="entry name" value="ABC1_ADCK3-like"/>
    <property type="match status" value="1"/>
</dbReference>
<dbReference type="SUPFAM" id="SSF56112">
    <property type="entry name" value="Protein kinase-like (PK-like)"/>
    <property type="match status" value="1"/>
</dbReference>
<organism evidence="4 5">
    <name type="scientific">Klebsormidium nitens</name>
    <name type="common">Green alga</name>
    <name type="synonym">Ulothrix nitens</name>
    <dbReference type="NCBI Taxonomy" id="105231"/>
    <lineage>
        <taxon>Eukaryota</taxon>
        <taxon>Viridiplantae</taxon>
        <taxon>Streptophyta</taxon>
        <taxon>Klebsormidiophyceae</taxon>
        <taxon>Klebsormidiales</taxon>
        <taxon>Klebsormidiaceae</taxon>
        <taxon>Klebsormidium</taxon>
    </lineage>
</organism>
<dbReference type="OrthoDB" id="427480at2759"/>
<dbReference type="EMBL" id="DF237155">
    <property type="protein sequence ID" value="GAQ84791.1"/>
    <property type="molecule type" value="Genomic_DNA"/>
</dbReference>
<feature type="region of interest" description="Disordered" evidence="2">
    <location>
        <begin position="89"/>
        <end position="118"/>
    </location>
</feature>
<sequence length="1493" mass="157110">MEGHYEESMGATRAEGSRGKASGESHWTSSKLVLTQKEGAEVQEADKEIKVPQPEEGEVGAECGVECIGAPSLHKEFGAFIASRQNSGDLIPEVDGEDLDSPGGLGRGQKSAGLSSLQSKKKLGAEKGLLGFQKVGENGAKLGVSGTAQRARISMEATPDNPSDDASGTAEAAEKPGEFTKSGTRIIRGKGRAEVKRFELFLGMKAPVVELPPSEPIPLSAMGFSATPKTAARKQGKRGGAQEQTAASGPTANAFKRKKVSGPVGDKVLEDASVKAASLSEGPEAHPREEFARKVKGFASRLFKAVSTSDSHREILPRFLEPEQPKPQTPDPVLEPGQAPVVLDAMDPLRLAGGEVGDAPEIGLPTEVESVIPMVDSVNVLTAGPLPEGQGDAVVVPSSFEERAEAGSFEARAGALSPSTESLETESPEARAGVESVLPAEETAAEQPVAGSSLRTNEAPPLDQAAEELASSNETLVGNVERVAGAPDEPVSAVPIDSPTPTDDKVQLAALAETLCDLDLEDRILLKEERAELGEVAEPSFPHWLAGPSSRDALLVDAEASAARIWEGTGTSKESGDGVGRSQPNGPTPGSGESDAKSGAATSQGTPGAPFGNGNGAIASGARVFVDLRSASGNGIPKVDTGPSSGKDTLPDRQANGRPKSISRPEKPPPDPHPTPTIDPSLGLAAGAPSSADTEGGDLKATGHVQKERRTSGFVNLVSWSKWEDPQAKPEAAPKLELQYPERSTFADIVEGDKRVLASALAYGRWWMRSWRVPLQHAYEPEVIGGYFARRPHLVVGRLLQIAAATVAAGVPSLVDLAKTRDASDAFGRPDGSERRAAVRQSALRLKTALVGLGPTFIKAAQSLSARPDVVGEETAAVLAELQDRLPPFSSSAAMAVIERELGRPLADLFAELSDEPVAAASFGQVYKGRTKAGEAVAVKVQRPGVLRSVALDIHILRSLLQGVRKVASINSDLRLLADELGCGLYGELDYRAEAANAELFATSQRHLPFVAVPRVLHDFTARRVLTMEWIEGDRPVDLLAAADARSLSAGSSEAQTKLLSLVSMGIESSLVQLLETGVMHSDPHPGNLLLQADGKLVYLDFGLITRIMPQHRAAMLAAIAHLVNAEWAALTDDLDALDVLKPSNDRGKVARALAAAFTGGAQPLITGSGVPRVRFGQVASKLWAIALRFRFKLPPYFTLVLRNLASLEGIGLTVDPSFKVFASAYPHVVRRLLTENTPTTRRVLRTLLTDGQGGVRWDRVAALAAGTSGTEPTKLVASTGAAGDHQERASRAAGIILGSSGAGVRRVLLGMDLVRFAAGFSSASAAPVRAVLAAAAADAIDRTLFEAPTDTHLRVSSSETLSGSQTHCSPTRSAAFSPAATVSQIVAISDPILTTGLATFVVYSPSSRRTERAVTKETERRVLLKRAWLLLKLIASKPPQALAARARLFWTALLLAVAVLRGLSVRVWRRVSAAVGLGYRRIEADSVQVRGS</sequence>
<dbReference type="PANTHER" id="PTHR10566:SF123">
    <property type="entry name" value="PROTEIN KINASE SUPERFAMILY PROTEIN"/>
    <property type="match status" value="1"/>
</dbReference>
<dbReference type="GO" id="GO:0004672">
    <property type="term" value="F:protein kinase activity"/>
    <property type="evidence" value="ECO:0000318"/>
    <property type="project" value="GO_Central"/>
</dbReference>
<evidence type="ECO:0000313" key="5">
    <source>
        <dbReference type="Proteomes" id="UP000054558"/>
    </source>
</evidence>
<evidence type="ECO:0000256" key="2">
    <source>
        <dbReference type="SAM" id="MobiDB-lite"/>
    </source>
</evidence>
<comment type="similarity">
    <text evidence="1">Belongs to the protein kinase superfamily. ADCK protein kinase family.</text>
</comment>
<name>A0A1Y1I6M3_KLENI</name>
<dbReference type="PANTHER" id="PTHR10566">
    <property type="entry name" value="CHAPERONE-ACTIVITY OF BC1 COMPLEX CABC1 -RELATED"/>
    <property type="match status" value="1"/>
</dbReference>
<evidence type="ECO:0000256" key="1">
    <source>
        <dbReference type="ARBA" id="ARBA00009670"/>
    </source>
</evidence>
<protein>
    <submittedName>
        <fullName evidence="4">Protein kinase superfamily protein</fullName>
    </submittedName>
</protein>
<dbReference type="Pfam" id="PF03109">
    <property type="entry name" value="ABC1"/>
    <property type="match status" value="1"/>
</dbReference>
<dbReference type="Gene3D" id="1.10.510.10">
    <property type="entry name" value="Transferase(Phosphotransferase) domain 1"/>
    <property type="match status" value="1"/>
</dbReference>
<feature type="region of interest" description="Disordered" evidence="2">
    <location>
        <begin position="1"/>
        <end position="58"/>
    </location>
</feature>
<gene>
    <name evidence="4" type="ORF">KFL_002060120</name>
</gene>
<dbReference type="Proteomes" id="UP000054558">
    <property type="component" value="Unassembled WGS sequence"/>
</dbReference>
<feature type="compositionally biased region" description="Low complexity" evidence="2">
    <location>
        <begin position="678"/>
        <end position="692"/>
    </location>
</feature>
<keyword evidence="5" id="KW-1185">Reference proteome</keyword>
<feature type="region of interest" description="Disordered" evidence="2">
    <location>
        <begin position="632"/>
        <end position="707"/>
    </location>
</feature>
<evidence type="ECO:0000259" key="3">
    <source>
        <dbReference type="PROSITE" id="PS50011"/>
    </source>
</evidence>
<feature type="region of interest" description="Disordered" evidence="2">
    <location>
        <begin position="565"/>
        <end position="618"/>
    </location>
</feature>
<feature type="region of interest" description="Disordered" evidence="2">
    <location>
        <begin position="143"/>
        <end position="185"/>
    </location>
</feature>
<feature type="compositionally biased region" description="Basic and acidic residues" evidence="2">
    <location>
        <begin position="38"/>
        <end position="50"/>
    </location>
</feature>
<evidence type="ECO:0000313" key="4">
    <source>
        <dbReference type="EMBL" id="GAQ84791.1"/>
    </source>
</evidence>
<dbReference type="GO" id="GO:0005524">
    <property type="term" value="F:ATP binding"/>
    <property type="evidence" value="ECO:0007669"/>
    <property type="project" value="InterPro"/>
</dbReference>
<dbReference type="InterPro" id="IPR011009">
    <property type="entry name" value="Kinase-like_dom_sf"/>
</dbReference>
<feature type="domain" description="Protein kinase" evidence="3">
    <location>
        <begin position="912"/>
        <end position="1256"/>
    </location>
</feature>
<dbReference type="InterPro" id="IPR004147">
    <property type="entry name" value="ABC1_dom"/>
</dbReference>
<dbReference type="PROSITE" id="PS50011">
    <property type="entry name" value="PROTEIN_KINASE_DOM"/>
    <property type="match status" value="1"/>
</dbReference>